<accession>A0ABV9SVB7</accession>
<name>A0ABV9SVB7_9BACT</name>
<keyword evidence="2" id="KW-1185">Reference proteome</keyword>
<protein>
    <recommendedName>
        <fullName evidence="3">Transcription elongation factor GreA/GreB C-terminal domain-containing protein</fullName>
    </recommendedName>
</protein>
<dbReference type="RefSeq" id="WP_377060745.1">
    <property type="nucleotide sequence ID" value="NZ_JBHSJJ010000001.1"/>
</dbReference>
<dbReference type="Proteomes" id="UP001595818">
    <property type="component" value="Unassembled WGS sequence"/>
</dbReference>
<sequence>MEIIFLIGFRYFIYTMQNGRYKKNIMMENRILTTDRSQLKKDMLDAGIGKHQTVIDDLREGIKDLQSSAGMVNEEEMDLSQQGFNTEIMHKINALADQLSFANQEMKLLYDMIPTIQYIHETVAEGSVVLTDKGVFFVSASIEEFEVEGTKVFGLSTASPLFQEMSGKRKGDSFSYKEVQYKIQDVF</sequence>
<reference evidence="2" key="1">
    <citation type="journal article" date="2019" name="Int. J. Syst. Evol. Microbiol.">
        <title>The Global Catalogue of Microorganisms (GCM) 10K type strain sequencing project: providing services to taxonomists for standard genome sequencing and annotation.</title>
        <authorList>
            <consortium name="The Broad Institute Genomics Platform"/>
            <consortium name="The Broad Institute Genome Sequencing Center for Infectious Disease"/>
            <person name="Wu L."/>
            <person name="Ma J."/>
        </authorList>
    </citation>
    <scope>NUCLEOTIDE SEQUENCE [LARGE SCALE GENOMIC DNA]</scope>
    <source>
        <strain evidence="2">CGMCC 4.7466</strain>
    </source>
</reference>
<comment type="caution">
    <text evidence="1">The sequence shown here is derived from an EMBL/GenBank/DDBJ whole genome shotgun (WGS) entry which is preliminary data.</text>
</comment>
<dbReference type="EMBL" id="JBHSJJ010000001">
    <property type="protein sequence ID" value="MFC4870316.1"/>
    <property type="molecule type" value="Genomic_DNA"/>
</dbReference>
<proteinExistence type="predicted"/>
<organism evidence="1 2">
    <name type="scientific">Negadavirga shengliensis</name>
    <dbReference type="NCBI Taxonomy" id="1389218"/>
    <lineage>
        <taxon>Bacteria</taxon>
        <taxon>Pseudomonadati</taxon>
        <taxon>Bacteroidota</taxon>
        <taxon>Cytophagia</taxon>
        <taxon>Cytophagales</taxon>
        <taxon>Cyclobacteriaceae</taxon>
        <taxon>Negadavirga</taxon>
    </lineage>
</organism>
<evidence type="ECO:0000313" key="2">
    <source>
        <dbReference type="Proteomes" id="UP001595818"/>
    </source>
</evidence>
<evidence type="ECO:0000313" key="1">
    <source>
        <dbReference type="EMBL" id="MFC4870316.1"/>
    </source>
</evidence>
<gene>
    <name evidence="1" type="ORF">ACFPFU_01375</name>
</gene>
<evidence type="ECO:0008006" key="3">
    <source>
        <dbReference type="Google" id="ProtNLM"/>
    </source>
</evidence>